<evidence type="ECO:0000256" key="5">
    <source>
        <dbReference type="ARBA" id="ARBA00022989"/>
    </source>
</evidence>
<dbReference type="InterPro" id="IPR020846">
    <property type="entry name" value="MFS_dom"/>
</dbReference>
<evidence type="ECO:0000256" key="7">
    <source>
        <dbReference type="SAM" id="Phobius"/>
    </source>
</evidence>
<feature type="transmembrane region" description="Helical" evidence="7">
    <location>
        <begin position="82"/>
        <end position="107"/>
    </location>
</feature>
<feature type="transmembrane region" description="Helical" evidence="7">
    <location>
        <begin position="333"/>
        <end position="357"/>
    </location>
</feature>
<name>A0ABZ1UKV8_9BURK</name>
<feature type="transmembrane region" description="Helical" evidence="7">
    <location>
        <begin position="369"/>
        <end position="389"/>
    </location>
</feature>
<dbReference type="InterPro" id="IPR004752">
    <property type="entry name" value="AmpG_permease/AT-1"/>
</dbReference>
<feature type="transmembrane region" description="Helical" evidence="7">
    <location>
        <begin position="401"/>
        <end position="419"/>
    </location>
</feature>
<feature type="transmembrane region" description="Helical" evidence="7">
    <location>
        <begin position="307"/>
        <end position="327"/>
    </location>
</feature>
<gene>
    <name evidence="9" type="ORF">E7V67_026545</name>
</gene>
<feature type="transmembrane region" description="Helical" evidence="7">
    <location>
        <begin position="113"/>
        <end position="134"/>
    </location>
</feature>
<feature type="transmembrane region" description="Helical" evidence="7">
    <location>
        <begin position="222"/>
        <end position="245"/>
    </location>
</feature>
<evidence type="ECO:0000256" key="1">
    <source>
        <dbReference type="ARBA" id="ARBA00004141"/>
    </source>
</evidence>
<dbReference type="InterPro" id="IPR039309">
    <property type="entry name" value="BT1"/>
</dbReference>
<keyword evidence="6 7" id="KW-0472">Membrane</keyword>
<keyword evidence="5 7" id="KW-1133">Transmembrane helix</keyword>
<dbReference type="InterPro" id="IPR036259">
    <property type="entry name" value="MFS_trans_sf"/>
</dbReference>
<dbReference type="PANTHER" id="PTHR12778">
    <property type="entry name" value="SOLUTE CARRIER FAMILY 33 ACETYL-COA TRANSPORTER -RELATED"/>
    <property type="match status" value="1"/>
</dbReference>
<evidence type="ECO:0000256" key="3">
    <source>
        <dbReference type="ARBA" id="ARBA00022448"/>
    </source>
</evidence>
<proteinExistence type="inferred from homology"/>
<dbReference type="Gene3D" id="1.20.1250.20">
    <property type="entry name" value="MFS general substrate transporter like domains"/>
    <property type="match status" value="2"/>
</dbReference>
<accession>A0ABZ1UKV8</accession>
<dbReference type="Pfam" id="PF03092">
    <property type="entry name" value="BT1"/>
    <property type="match status" value="1"/>
</dbReference>
<evidence type="ECO:0000256" key="6">
    <source>
        <dbReference type="ARBA" id="ARBA00023136"/>
    </source>
</evidence>
<keyword evidence="3" id="KW-0813">Transport</keyword>
<feature type="domain" description="Major facilitator superfamily (MFS) profile" evidence="8">
    <location>
        <begin position="1"/>
        <end position="423"/>
    </location>
</feature>
<dbReference type="PROSITE" id="PS50850">
    <property type="entry name" value="MFS"/>
    <property type="match status" value="1"/>
</dbReference>
<organism evidence="9 10">
    <name type="scientific">[Empedobacter] haloabium</name>
    <dbReference type="NCBI Taxonomy" id="592317"/>
    <lineage>
        <taxon>Bacteria</taxon>
        <taxon>Pseudomonadati</taxon>
        <taxon>Pseudomonadota</taxon>
        <taxon>Betaproteobacteria</taxon>
        <taxon>Burkholderiales</taxon>
        <taxon>Oxalobacteraceae</taxon>
        <taxon>Telluria group</taxon>
        <taxon>Telluria group incertae sedis</taxon>
    </lineage>
</organism>
<feature type="transmembrane region" description="Helical" evidence="7">
    <location>
        <begin position="21"/>
        <end position="40"/>
    </location>
</feature>
<keyword evidence="4 7" id="KW-0812">Transmembrane</keyword>
<feature type="transmembrane region" description="Helical" evidence="7">
    <location>
        <begin position="52"/>
        <end position="70"/>
    </location>
</feature>
<dbReference type="PANTHER" id="PTHR12778:SF10">
    <property type="entry name" value="MAJOR FACILITATOR SUPERFAMILY DOMAIN-CONTAINING PROTEIN 3"/>
    <property type="match status" value="1"/>
</dbReference>
<comment type="subcellular location">
    <subcellularLocation>
        <location evidence="1">Membrane</location>
        <topology evidence="1">Multi-pass membrane protein</topology>
    </subcellularLocation>
</comment>
<dbReference type="Proteomes" id="UP000321323">
    <property type="component" value="Chromosome"/>
</dbReference>
<protein>
    <submittedName>
        <fullName evidence="9">MFS transporter</fullName>
    </submittedName>
</protein>
<feature type="transmembrane region" description="Helical" evidence="7">
    <location>
        <begin position="178"/>
        <end position="201"/>
    </location>
</feature>
<dbReference type="SUPFAM" id="SSF103473">
    <property type="entry name" value="MFS general substrate transporter"/>
    <property type="match status" value="1"/>
</dbReference>
<feature type="transmembrane region" description="Helical" evidence="7">
    <location>
        <begin position="154"/>
        <end position="172"/>
    </location>
</feature>
<evidence type="ECO:0000256" key="4">
    <source>
        <dbReference type="ARBA" id="ARBA00022692"/>
    </source>
</evidence>
<sequence length="428" mass="46615">MDAAIKGAATAAPRNPWAWIPTLYFGQGIPYFTAMTLALVMYKNTGFSNADIAFYTSWLYLPWVIKPLWAPVVDMFGTKRRWVVTLQTAIAVAFALVAFTTHLPAFFQASLAVLWLMAFSSATHDIAADGFYMLALAQKQQAAFVGVRSTFYRLANITGQGVLVALSGFLIRQTGDAHLAWAIIFALLASVFAVLAVYHLFVLPHPATDGPVRSSGGGAGEFFATFVSFFRKKGIVTILGFLLLFRLGESQLLKMVVPFLLDPAEKGGLGLDNTQVGIVYGTVGVIALTVGGLLGGVLISRYGLKRCLWPMALIIHAPDLVFVYLSTALPDNILVIAVAMAVEQFGYGLGFTSYMMFMIMVADGEHKTAHYAICTGFMALGMMVPQMASGYLQQWLGYQHFFIWVCLATIPAFIMTALIKVDPAFGRE</sequence>
<reference evidence="9 10" key="1">
    <citation type="journal article" date="2019" name="Int. J. Syst. Evol. Microbiol.">
        <title>The Draft Whole-Genome Sequence of the Antibiotic Producer Empedobacter haloabium ATCC 31962 Provides Indications for Its Taxonomic Reclassification.</title>
        <authorList>
            <person name="Miess H."/>
            <person name="Arlt P."/>
            <person name="Apel A.K."/>
            <person name="Weber T."/>
            <person name="Nieselt K."/>
            <person name="Hanssen F."/>
            <person name="Czemmel S."/>
            <person name="Nahnsen S."/>
            <person name="Gross H."/>
        </authorList>
    </citation>
    <scope>NUCLEOTIDE SEQUENCE [LARGE SCALE GENOMIC DNA]</scope>
    <source>
        <strain evidence="9 10">ATCC 31962</strain>
    </source>
</reference>
<evidence type="ECO:0000259" key="8">
    <source>
        <dbReference type="PROSITE" id="PS50850"/>
    </source>
</evidence>
<dbReference type="EMBL" id="CP136508">
    <property type="protein sequence ID" value="WUR13204.1"/>
    <property type="molecule type" value="Genomic_DNA"/>
</dbReference>
<keyword evidence="10" id="KW-1185">Reference proteome</keyword>
<evidence type="ECO:0000256" key="2">
    <source>
        <dbReference type="ARBA" id="ARBA00007015"/>
    </source>
</evidence>
<evidence type="ECO:0000313" key="9">
    <source>
        <dbReference type="EMBL" id="WUR13204.1"/>
    </source>
</evidence>
<comment type="similarity">
    <text evidence="2">Belongs to the major facilitator superfamily. Folate-biopterin transporter (TC 2.A.71) family.</text>
</comment>
<feature type="transmembrane region" description="Helical" evidence="7">
    <location>
        <begin position="278"/>
        <end position="300"/>
    </location>
</feature>
<evidence type="ECO:0000313" key="10">
    <source>
        <dbReference type="Proteomes" id="UP000321323"/>
    </source>
</evidence>